<feature type="chain" id="PRO_5003263462" evidence="1">
    <location>
        <begin position="22"/>
        <end position="383"/>
    </location>
</feature>
<dbReference type="GO" id="GO:0003676">
    <property type="term" value="F:nucleic acid binding"/>
    <property type="evidence" value="ECO:0007669"/>
    <property type="project" value="InterPro"/>
</dbReference>
<organism evidence="2">
    <name type="scientific">Albugo laibachii Nc14</name>
    <dbReference type="NCBI Taxonomy" id="890382"/>
    <lineage>
        <taxon>Eukaryota</taxon>
        <taxon>Sar</taxon>
        <taxon>Stramenopiles</taxon>
        <taxon>Oomycota</taxon>
        <taxon>Peronosporomycetes</taxon>
        <taxon>Albuginales</taxon>
        <taxon>Albuginaceae</taxon>
        <taxon>Albugo</taxon>
    </lineage>
</organism>
<sequence length="383" mass="43064">MASYSMVMSPALLTTFTAATGLSQGYGAESKKKGRAGRKGYDKAALLASIQTLSPSKRTKIRTLATAVGVSVGVVQRLLKANAIVRHTNTIMPSLTDANKTDRVRFAVSHVNPETLVFDSMHDVVHIDEKWFNEDVDKRVYYLLSGEQPPQRRRKSKRFIGKTMFLAAVARPRKCMFDGKIGLWPFVEEYVAKRNSKNRQKGTILTVNIEIMNRDVYRQFLIDCVIPAIKMKWPARDRHNTIYIQQDNTKPHVFPDDEAIVAAGQNNGWDIRLRFQPPNSPDCNVLDLGYFRAIQSLHYEQEIYGNDDLIAAVTAAFNTMSVKKLSHVFLSLQSVMKCIMGEFGDNGYKLPHIAKGSWRGRASSHLASRVIVPCIIPLLHSLP</sequence>
<dbReference type="AlphaFoldDB" id="F0WHW7"/>
<reference evidence="2" key="2">
    <citation type="submission" date="2011-02" db="EMBL/GenBank/DDBJ databases">
        <authorList>
            <person name="MacLean D."/>
        </authorList>
    </citation>
    <scope>NUCLEOTIDE SEQUENCE</scope>
</reference>
<evidence type="ECO:0000313" key="2">
    <source>
        <dbReference type="EMBL" id="CCA20843.1"/>
    </source>
</evidence>
<keyword evidence="1" id="KW-0732">Signal</keyword>
<accession>F0WHW7</accession>
<dbReference type="Gene3D" id="3.30.420.10">
    <property type="entry name" value="Ribonuclease H-like superfamily/Ribonuclease H"/>
    <property type="match status" value="1"/>
</dbReference>
<dbReference type="PANTHER" id="PTHR47169">
    <property type="entry name" value="OS01G0541250 PROTEIN"/>
    <property type="match status" value="1"/>
</dbReference>
<proteinExistence type="predicted"/>
<gene>
    <name evidence="2" type="primary">AlNc14C105G6173</name>
    <name evidence="2" type="ORF">ALNC14_069860</name>
</gene>
<evidence type="ECO:0000256" key="1">
    <source>
        <dbReference type="SAM" id="SignalP"/>
    </source>
</evidence>
<feature type="signal peptide" evidence="1">
    <location>
        <begin position="1"/>
        <end position="21"/>
    </location>
</feature>
<dbReference type="InterPro" id="IPR036397">
    <property type="entry name" value="RNaseH_sf"/>
</dbReference>
<dbReference type="HOGENOM" id="CLU_032691_0_1_1"/>
<protein>
    <submittedName>
        <fullName evidence="2">Mar9 transposase putative</fullName>
    </submittedName>
</protein>
<dbReference type="PANTHER" id="PTHR47169:SF2">
    <property type="entry name" value="OS01G0541250 PROTEIN"/>
    <property type="match status" value="1"/>
</dbReference>
<name>F0WHW7_9STRA</name>
<dbReference type="EMBL" id="FR824150">
    <property type="protein sequence ID" value="CCA20843.1"/>
    <property type="molecule type" value="Genomic_DNA"/>
</dbReference>
<reference evidence="2" key="1">
    <citation type="journal article" date="2011" name="PLoS Biol.">
        <title>Gene gain and loss during evolution of obligate parasitism in the white rust pathogen of Arabidopsis thaliana.</title>
        <authorList>
            <person name="Kemen E."/>
            <person name="Gardiner A."/>
            <person name="Schultz-Larsen T."/>
            <person name="Kemen A.C."/>
            <person name="Balmuth A.L."/>
            <person name="Robert-Seilaniantz A."/>
            <person name="Bailey K."/>
            <person name="Holub E."/>
            <person name="Studholme D.J."/>
            <person name="Maclean D."/>
            <person name="Jones J.D."/>
        </authorList>
    </citation>
    <scope>NUCLEOTIDE SEQUENCE</scope>
</reference>